<dbReference type="EMBL" id="BMHP01000001">
    <property type="protein sequence ID" value="GGD57713.1"/>
    <property type="molecule type" value="Genomic_DNA"/>
</dbReference>
<comment type="caution">
    <text evidence="3">The sequence shown here is derived from an EMBL/GenBank/DDBJ whole genome shotgun (WGS) entry which is preliminary data.</text>
</comment>
<evidence type="ECO:0000256" key="1">
    <source>
        <dbReference type="SAM" id="MobiDB-lite"/>
    </source>
</evidence>
<feature type="region of interest" description="Disordered" evidence="1">
    <location>
        <begin position="60"/>
        <end position="99"/>
    </location>
</feature>
<dbReference type="Proteomes" id="UP000612456">
    <property type="component" value="Unassembled WGS sequence"/>
</dbReference>
<feature type="transmembrane region" description="Helical" evidence="2">
    <location>
        <begin position="6"/>
        <end position="25"/>
    </location>
</feature>
<name>A0A917DP79_9BACL</name>
<feature type="compositionally biased region" description="Polar residues" evidence="1">
    <location>
        <begin position="63"/>
        <end position="82"/>
    </location>
</feature>
<keyword evidence="4" id="KW-1185">Reference proteome</keyword>
<evidence type="ECO:0000313" key="4">
    <source>
        <dbReference type="Proteomes" id="UP000612456"/>
    </source>
</evidence>
<sequence>MLMDLHFIWQAMLVLFVGFCLLRILGKKTADEMSGHFNESVHIFLAIPLPVQYVNTKGGMMNGTDSTKSTQEPVGGTRNFSGSYREFPAGHPEATTGIT</sequence>
<reference evidence="3" key="2">
    <citation type="submission" date="2020-09" db="EMBL/GenBank/DDBJ databases">
        <authorList>
            <person name="Sun Q."/>
            <person name="Zhou Y."/>
        </authorList>
    </citation>
    <scope>NUCLEOTIDE SEQUENCE</scope>
    <source>
        <strain evidence="3">CGMCC 1.15178</strain>
    </source>
</reference>
<dbReference type="AlphaFoldDB" id="A0A917DP79"/>
<keyword evidence="2" id="KW-1133">Transmembrane helix</keyword>
<reference evidence="3" key="1">
    <citation type="journal article" date="2014" name="Int. J. Syst. Evol. Microbiol.">
        <title>Complete genome sequence of Corynebacterium casei LMG S-19264T (=DSM 44701T), isolated from a smear-ripened cheese.</title>
        <authorList>
            <consortium name="US DOE Joint Genome Institute (JGI-PGF)"/>
            <person name="Walter F."/>
            <person name="Albersmeier A."/>
            <person name="Kalinowski J."/>
            <person name="Ruckert C."/>
        </authorList>
    </citation>
    <scope>NUCLEOTIDE SEQUENCE</scope>
    <source>
        <strain evidence="3">CGMCC 1.15178</strain>
    </source>
</reference>
<evidence type="ECO:0000313" key="3">
    <source>
        <dbReference type="EMBL" id="GGD57713.1"/>
    </source>
</evidence>
<protein>
    <submittedName>
        <fullName evidence="3">Uncharacterized protein</fullName>
    </submittedName>
</protein>
<proteinExistence type="predicted"/>
<accession>A0A917DP79</accession>
<keyword evidence="2" id="KW-0472">Membrane</keyword>
<organism evidence="3 4">
    <name type="scientific">Paenibacillus nasutitermitis</name>
    <dbReference type="NCBI Taxonomy" id="1652958"/>
    <lineage>
        <taxon>Bacteria</taxon>
        <taxon>Bacillati</taxon>
        <taxon>Bacillota</taxon>
        <taxon>Bacilli</taxon>
        <taxon>Bacillales</taxon>
        <taxon>Paenibacillaceae</taxon>
        <taxon>Paenibacillus</taxon>
    </lineage>
</organism>
<gene>
    <name evidence="3" type="ORF">GCM10010911_14380</name>
</gene>
<evidence type="ECO:0000256" key="2">
    <source>
        <dbReference type="SAM" id="Phobius"/>
    </source>
</evidence>
<keyword evidence="2" id="KW-0812">Transmembrane</keyword>